<dbReference type="GO" id="GO:0006457">
    <property type="term" value="P:protein folding"/>
    <property type="evidence" value="ECO:0007669"/>
    <property type="project" value="TreeGrafter"/>
</dbReference>
<feature type="compositionally biased region" description="Low complexity" evidence="3">
    <location>
        <begin position="184"/>
        <end position="196"/>
    </location>
</feature>
<accession>A0AAW2RY69</accession>
<comment type="caution">
    <text evidence="5">The sequence shown here is derived from an EMBL/GenBank/DDBJ whole genome shotgun (WGS) entry which is preliminary data.</text>
</comment>
<keyword evidence="1" id="KW-0112">Calmodulin-binding</keyword>
<proteinExistence type="predicted"/>
<name>A0AAW2RY69_SESRA</name>
<dbReference type="InterPro" id="IPR036533">
    <property type="entry name" value="BAG_dom_sf"/>
</dbReference>
<gene>
    <name evidence="5" type="ORF">Sradi_2925300</name>
</gene>
<evidence type="ECO:0000256" key="3">
    <source>
        <dbReference type="SAM" id="MobiDB-lite"/>
    </source>
</evidence>
<protein>
    <submittedName>
        <fullName evidence="5">BAG family molecular chaperone regulator 5, mitochondrial</fullName>
    </submittedName>
</protein>
<dbReference type="SMART" id="SM00264">
    <property type="entry name" value="BAG"/>
    <property type="match status" value="1"/>
</dbReference>
<evidence type="ECO:0000256" key="2">
    <source>
        <dbReference type="ARBA" id="ARBA00023186"/>
    </source>
</evidence>
<dbReference type="AlphaFoldDB" id="A0AAW2RY69"/>
<dbReference type="PROSITE" id="PS50096">
    <property type="entry name" value="IQ"/>
    <property type="match status" value="1"/>
</dbReference>
<feature type="region of interest" description="Disordered" evidence="3">
    <location>
        <begin position="241"/>
        <end position="275"/>
    </location>
</feature>
<dbReference type="Pfam" id="PF00612">
    <property type="entry name" value="IQ"/>
    <property type="match status" value="1"/>
</dbReference>
<dbReference type="GO" id="GO:0005516">
    <property type="term" value="F:calmodulin binding"/>
    <property type="evidence" value="ECO:0007669"/>
    <property type="project" value="UniProtKB-KW"/>
</dbReference>
<dbReference type="PANTHER" id="PTHR33322:SF4">
    <property type="entry name" value="BAG DOMAIN CONTAINING PROTEIN, EXPRESSED"/>
    <property type="match status" value="1"/>
</dbReference>
<dbReference type="GO" id="GO:0051087">
    <property type="term" value="F:protein-folding chaperone binding"/>
    <property type="evidence" value="ECO:0007669"/>
    <property type="project" value="InterPro"/>
</dbReference>
<evidence type="ECO:0000256" key="1">
    <source>
        <dbReference type="ARBA" id="ARBA00022860"/>
    </source>
</evidence>
<dbReference type="PROSITE" id="PS51035">
    <property type="entry name" value="BAG"/>
    <property type="match status" value="1"/>
</dbReference>
<dbReference type="Gene3D" id="1.20.58.120">
    <property type="entry name" value="BAG domain"/>
    <property type="match status" value="1"/>
</dbReference>
<dbReference type="InterPro" id="IPR000048">
    <property type="entry name" value="IQ_motif_EF-hand-BS"/>
</dbReference>
<reference evidence="5" key="1">
    <citation type="submission" date="2020-06" db="EMBL/GenBank/DDBJ databases">
        <authorList>
            <person name="Li T."/>
            <person name="Hu X."/>
            <person name="Zhang T."/>
            <person name="Song X."/>
            <person name="Zhang H."/>
            <person name="Dai N."/>
            <person name="Sheng W."/>
            <person name="Hou X."/>
            <person name="Wei L."/>
        </authorList>
    </citation>
    <scope>NUCLEOTIDE SEQUENCE</scope>
    <source>
        <strain evidence="5">G02</strain>
        <tissue evidence="5">Leaf</tissue>
    </source>
</reference>
<dbReference type="PANTHER" id="PTHR33322">
    <property type="entry name" value="BAG DOMAIN CONTAINING PROTEIN, EXPRESSED"/>
    <property type="match status" value="1"/>
</dbReference>
<dbReference type="GO" id="GO:0009506">
    <property type="term" value="C:plasmodesma"/>
    <property type="evidence" value="ECO:0007669"/>
    <property type="project" value="TreeGrafter"/>
</dbReference>
<dbReference type="InterPro" id="IPR003103">
    <property type="entry name" value="BAG_domain"/>
</dbReference>
<feature type="region of interest" description="Disordered" evidence="3">
    <location>
        <begin position="180"/>
        <end position="204"/>
    </location>
</feature>
<feature type="compositionally biased region" description="Basic and acidic residues" evidence="3">
    <location>
        <begin position="264"/>
        <end position="275"/>
    </location>
</feature>
<reference evidence="5" key="2">
    <citation type="journal article" date="2024" name="Plant">
        <title>Genomic evolution and insights into agronomic trait innovations of Sesamum species.</title>
        <authorList>
            <person name="Miao H."/>
            <person name="Wang L."/>
            <person name="Qu L."/>
            <person name="Liu H."/>
            <person name="Sun Y."/>
            <person name="Le M."/>
            <person name="Wang Q."/>
            <person name="Wei S."/>
            <person name="Zheng Y."/>
            <person name="Lin W."/>
            <person name="Duan Y."/>
            <person name="Cao H."/>
            <person name="Xiong S."/>
            <person name="Wang X."/>
            <person name="Wei L."/>
            <person name="Li C."/>
            <person name="Ma Q."/>
            <person name="Ju M."/>
            <person name="Zhao R."/>
            <person name="Li G."/>
            <person name="Mu C."/>
            <person name="Tian Q."/>
            <person name="Mei H."/>
            <person name="Zhang T."/>
            <person name="Gao T."/>
            <person name="Zhang H."/>
        </authorList>
    </citation>
    <scope>NUCLEOTIDE SEQUENCE</scope>
    <source>
        <strain evidence="5">G02</strain>
    </source>
</reference>
<feature type="region of interest" description="Disordered" evidence="3">
    <location>
        <begin position="20"/>
        <end position="51"/>
    </location>
</feature>
<evidence type="ECO:0000313" key="5">
    <source>
        <dbReference type="EMBL" id="KAL0385310.1"/>
    </source>
</evidence>
<feature type="domain" description="BAG" evidence="4">
    <location>
        <begin position="88"/>
        <end position="165"/>
    </location>
</feature>
<dbReference type="InterPro" id="IPR040400">
    <property type="entry name" value="BAG5/6/7/8"/>
</dbReference>
<organism evidence="5">
    <name type="scientific">Sesamum radiatum</name>
    <name type="common">Black benniseed</name>
    <dbReference type="NCBI Taxonomy" id="300843"/>
    <lineage>
        <taxon>Eukaryota</taxon>
        <taxon>Viridiplantae</taxon>
        <taxon>Streptophyta</taxon>
        <taxon>Embryophyta</taxon>
        <taxon>Tracheophyta</taxon>
        <taxon>Spermatophyta</taxon>
        <taxon>Magnoliopsida</taxon>
        <taxon>eudicotyledons</taxon>
        <taxon>Gunneridae</taxon>
        <taxon>Pentapetalae</taxon>
        <taxon>asterids</taxon>
        <taxon>lamiids</taxon>
        <taxon>Lamiales</taxon>
        <taxon>Pedaliaceae</taxon>
        <taxon>Sesamum</taxon>
    </lineage>
</organism>
<evidence type="ECO:0000259" key="4">
    <source>
        <dbReference type="PROSITE" id="PS51035"/>
    </source>
</evidence>
<dbReference type="SUPFAM" id="SSF63491">
    <property type="entry name" value="BAG domain"/>
    <property type="match status" value="1"/>
</dbReference>
<dbReference type="Pfam" id="PF02179">
    <property type="entry name" value="BAG"/>
    <property type="match status" value="1"/>
</dbReference>
<sequence length="349" mass="39750">MDSPFFRNDHWYQQPNSFRGVPVYQVDPDPETHLPRRPIKRPPGGSSGPTVVRIPVHFVGSEQVDRSGSALKIQKAFRGFLVRKWLKKIRDIKVEVDEIEGRLSKSEVMELVRRDERERLRMNESLMSLLFKLDSICGVDSGVRVCRKAVIRKAIALQERIDAIVAIDLDCNDGEEALDEVRLSAGSNSSSSSSDSVENDGNLEGCVGEGDKEIMECSEGNDREVEIIDVEVDHEVKVSESSCVEENLDLSPERSDETGGDIQVEGRAKDGDESRRDGKLFERMLENNEKMMRMMTELFERNEAQTRMLNALAHRVELLEEAFVCDVMLRKKKKTTRMMKKKKAECREK</sequence>
<dbReference type="EMBL" id="JACGWJ010000012">
    <property type="protein sequence ID" value="KAL0385310.1"/>
    <property type="molecule type" value="Genomic_DNA"/>
</dbReference>
<keyword evidence="2" id="KW-0143">Chaperone</keyword>